<dbReference type="NCBIfam" id="TIGR02610">
    <property type="entry name" value="PHA_gran_rgn"/>
    <property type="match status" value="1"/>
</dbReference>
<gene>
    <name evidence="2" type="ORF">AW10_02478</name>
</gene>
<dbReference type="STRING" id="1454003.AW10_02478"/>
<dbReference type="Proteomes" id="UP000021816">
    <property type="component" value="Unassembled WGS sequence"/>
</dbReference>
<name>A0A011QK05_9PROT</name>
<comment type="caution">
    <text evidence="2">The sequence shown here is derived from an EMBL/GenBank/DDBJ whole genome shotgun (WGS) entry which is preliminary data.</text>
</comment>
<evidence type="ECO:0000313" key="2">
    <source>
        <dbReference type="EMBL" id="EXI79204.1"/>
    </source>
</evidence>
<accession>A0A011QK05</accession>
<sequence length="92" mass="10613">MSDISIRRQHGKTRAEARASAEHMASELKEEFDLDYAWEGDVMRFKRPGIVGELVLDQQEVALDISLGLMFFALKPTIEREAHRFFDENFPA</sequence>
<dbReference type="InterPro" id="IPR013433">
    <property type="entry name" value="PHA_gran_rgn"/>
</dbReference>
<evidence type="ECO:0000313" key="3">
    <source>
        <dbReference type="Proteomes" id="UP000021816"/>
    </source>
</evidence>
<dbReference type="AlphaFoldDB" id="A0A011QK05"/>
<feature type="region of interest" description="Disordered" evidence="1">
    <location>
        <begin position="1"/>
        <end position="20"/>
    </location>
</feature>
<proteinExistence type="predicted"/>
<dbReference type="EMBL" id="JEMX01000059">
    <property type="protein sequence ID" value="EXI79204.1"/>
    <property type="molecule type" value="Genomic_DNA"/>
</dbReference>
<dbReference type="Pfam" id="PF09650">
    <property type="entry name" value="PHA_gran_rgn"/>
    <property type="match status" value="1"/>
</dbReference>
<organism evidence="2 3">
    <name type="scientific">Candidatus Accumulibacter appositus</name>
    <dbReference type="NCBI Taxonomy" id="1454003"/>
    <lineage>
        <taxon>Bacteria</taxon>
        <taxon>Pseudomonadati</taxon>
        <taxon>Pseudomonadota</taxon>
        <taxon>Betaproteobacteria</taxon>
        <taxon>Candidatus Accumulibacter</taxon>
    </lineage>
</organism>
<reference evidence="2 3" key="1">
    <citation type="submission" date="2014-02" db="EMBL/GenBank/DDBJ databases">
        <title>Expanding our view of genomic diversity in Candidatus Accumulibacter clades.</title>
        <authorList>
            <person name="Skennerton C.T."/>
            <person name="Barr J.J."/>
            <person name="Slater F.R."/>
            <person name="Bond P.L."/>
            <person name="Tyson G.W."/>
        </authorList>
    </citation>
    <scope>NUCLEOTIDE SEQUENCE [LARGE SCALE GENOMIC DNA]</scope>
    <source>
        <strain evidence="3">BA-92</strain>
    </source>
</reference>
<protein>
    <submittedName>
        <fullName evidence="2">Putative polyhydroxyalkanoic acid system protein</fullName>
    </submittedName>
</protein>
<evidence type="ECO:0000256" key="1">
    <source>
        <dbReference type="SAM" id="MobiDB-lite"/>
    </source>
</evidence>
<dbReference type="PATRIC" id="fig|1454003.3.peg.2530"/>